<evidence type="ECO:0000313" key="1">
    <source>
        <dbReference type="EMBL" id="CEG41663.1"/>
    </source>
</evidence>
<evidence type="ECO:0000313" key="2">
    <source>
        <dbReference type="Proteomes" id="UP000054928"/>
    </source>
</evidence>
<keyword evidence="2" id="KW-1185">Reference proteome</keyword>
<reference evidence="2" key="1">
    <citation type="submission" date="2014-09" db="EMBL/GenBank/DDBJ databases">
        <authorList>
            <person name="Sharma Rahul"/>
            <person name="Thines Marco"/>
        </authorList>
    </citation>
    <scope>NUCLEOTIDE SEQUENCE [LARGE SCALE GENOMIC DNA]</scope>
</reference>
<proteinExistence type="predicted"/>
<organism evidence="1 2">
    <name type="scientific">Plasmopara halstedii</name>
    <name type="common">Downy mildew of sunflower</name>
    <dbReference type="NCBI Taxonomy" id="4781"/>
    <lineage>
        <taxon>Eukaryota</taxon>
        <taxon>Sar</taxon>
        <taxon>Stramenopiles</taxon>
        <taxon>Oomycota</taxon>
        <taxon>Peronosporomycetes</taxon>
        <taxon>Peronosporales</taxon>
        <taxon>Peronosporaceae</taxon>
        <taxon>Plasmopara</taxon>
    </lineage>
</organism>
<dbReference type="EMBL" id="CCYD01000558">
    <property type="protein sequence ID" value="CEG41663.1"/>
    <property type="molecule type" value="Genomic_DNA"/>
</dbReference>
<protein>
    <submittedName>
        <fullName evidence="1">Uncharacterized protein</fullName>
    </submittedName>
</protein>
<dbReference type="RefSeq" id="XP_024578032.1">
    <property type="nucleotide sequence ID" value="XM_024727456.1"/>
</dbReference>
<dbReference type="Proteomes" id="UP000054928">
    <property type="component" value="Unassembled WGS sequence"/>
</dbReference>
<name>A0A0P1ALS9_PLAHL</name>
<accession>A0A0P1ALS9</accession>
<dbReference type="GeneID" id="36407049"/>
<dbReference type="AlphaFoldDB" id="A0A0P1ALS9"/>
<sequence length="105" mass="11721">MKALSDILAQLNDWVDCLSVPQAAQNRNTIELKKAQLRGRTRYSALQKNIIISASSICSNLVGICNTPCARPLYKKEIDGKHTTQFFWRLLSTALGQEIPMLTSV</sequence>